<feature type="transmembrane region" description="Helical" evidence="2">
    <location>
        <begin position="34"/>
        <end position="56"/>
    </location>
</feature>
<sequence>MSTVWLVESLLSVATALVGLVGQAADPVPDPQDVKPGWIALITVASLCAASLLLWFSMRKQLRKIQVPREDEGTTDQVTTPDDQADAR</sequence>
<protein>
    <submittedName>
        <fullName evidence="3">Uncharacterized protein</fullName>
    </submittedName>
</protein>
<dbReference type="EMBL" id="JAVDYG010000001">
    <property type="protein sequence ID" value="MDR7362986.1"/>
    <property type="molecule type" value="Genomic_DNA"/>
</dbReference>
<evidence type="ECO:0000256" key="2">
    <source>
        <dbReference type="SAM" id="Phobius"/>
    </source>
</evidence>
<dbReference type="Proteomes" id="UP001183648">
    <property type="component" value="Unassembled WGS sequence"/>
</dbReference>
<evidence type="ECO:0000313" key="3">
    <source>
        <dbReference type="EMBL" id="MDR7362986.1"/>
    </source>
</evidence>
<keyword evidence="2" id="KW-1133">Transmembrane helix</keyword>
<proteinExistence type="predicted"/>
<dbReference type="RefSeq" id="WP_310302774.1">
    <property type="nucleotide sequence ID" value="NZ_BAAAPS010000013.1"/>
</dbReference>
<keyword evidence="4" id="KW-1185">Reference proteome</keyword>
<name>A0ABU2BX63_9ACTN</name>
<comment type="caution">
    <text evidence="3">The sequence shown here is derived from an EMBL/GenBank/DDBJ whole genome shotgun (WGS) entry which is preliminary data.</text>
</comment>
<evidence type="ECO:0000256" key="1">
    <source>
        <dbReference type="SAM" id="MobiDB-lite"/>
    </source>
</evidence>
<gene>
    <name evidence="3" type="ORF">J2S63_002539</name>
</gene>
<feature type="region of interest" description="Disordered" evidence="1">
    <location>
        <begin position="66"/>
        <end position="88"/>
    </location>
</feature>
<keyword evidence="2" id="KW-0472">Membrane</keyword>
<reference evidence="3 4" key="1">
    <citation type="submission" date="2023-07" db="EMBL/GenBank/DDBJ databases">
        <title>Sequencing the genomes of 1000 actinobacteria strains.</title>
        <authorList>
            <person name="Klenk H.-P."/>
        </authorList>
    </citation>
    <scope>NUCLEOTIDE SEQUENCE [LARGE SCALE GENOMIC DNA]</scope>
    <source>
        <strain evidence="3 4">DSM 19426</strain>
    </source>
</reference>
<keyword evidence="2" id="KW-0812">Transmembrane</keyword>
<organism evidence="3 4">
    <name type="scientific">Nocardioides marmoribigeumensis</name>
    <dbReference type="NCBI Taxonomy" id="433649"/>
    <lineage>
        <taxon>Bacteria</taxon>
        <taxon>Bacillati</taxon>
        <taxon>Actinomycetota</taxon>
        <taxon>Actinomycetes</taxon>
        <taxon>Propionibacteriales</taxon>
        <taxon>Nocardioidaceae</taxon>
        <taxon>Nocardioides</taxon>
    </lineage>
</organism>
<evidence type="ECO:0000313" key="4">
    <source>
        <dbReference type="Proteomes" id="UP001183648"/>
    </source>
</evidence>
<accession>A0ABU2BX63</accession>